<proteinExistence type="inferred from homology"/>
<sequence>MSEKSPSYLEQKLKAIITKENGYTFTFHKEKIKLHDAIEIDLINEMDRSFQKDIVMTDDDLKIIIYPPSSYEAFPSIYEKDERSKWLLAFQLVKKVKNHQLARLHLVVCPDNIVFDRSLEPSFLHYGVKESLPPYEKDEEKLFQETKATVAAIVEGKHLFEEYYYFYKSLEFSSLAKELMSKENFDMLEEFIREEIIRLEKKDKTFIHIPEKKWKVHRYVTAGLFICFIPAFIYTLYSVFFQMPKQQAYVESNEHFLNREYSEVVNTLARYDVEGMPDVVKYSLATSYVANESLTEKQKERVQSRITLHSDPKYYEYWIYLGRGENEEALEIARFLEDRDLIMLGLINYREEIKTNDDLKSEERQQKLDEIQNELDEYIKEKEQQEKEEQQKAEREKEKQREKAIQQKQLESQQETKKGDPAAEGKTTDQVTTPNETKEVESKPDEDQAP</sequence>
<protein>
    <submittedName>
        <fullName evidence="4">Type VII secretion protein EssB</fullName>
    </submittedName>
</protein>
<evidence type="ECO:0000256" key="1">
    <source>
        <dbReference type="ARBA" id="ARBA00010163"/>
    </source>
</evidence>
<dbReference type="Proteomes" id="UP001237207">
    <property type="component" value="Unassembled WGS sequence"/>
</dbReference>
<keyword evidence="5" id="KW-1185">Reference proteome</keyword>
<dbReference type="InterPro" id="IPR018778">
    <property type="entry name" value="T7SS_EssB"/>
</dbReference>
<reference evidence="4" key="1">
    <citation type="submission" date="2023-07" db="EMBL/GenBank/DDBJ databases">
        <title>Genomic Encyclopedia of Type Strains, Phase IV (KMG-IV): sequencing the most valuable type-strain genomes for metagenomic binning, comparative biology and taxonomic classification.</title>
        <authorList>
            <person name="Goeker M."/>
        </authorList>
    </citation>
    <scope>NUCLEOTIDE SEQUENCE</scope>
    <source>
        <strain evidence="4">DSM 23947</strain>
    </source>
</reference>
<evidence type="ECO:0000256" key="2">
    <source>
        <dbReference type="SAM" id="MobiDB-lite"/>
    </source>
</evidence>
<feature type="compositionally biased region" description="Basic and acidic residues" evidence="2">
    <location>
        <begin position="414"/>
        <end position="427"/>
    </location>
</feature>
<keyword evidence="3" id="KW-1133">Transmembrane helix</keyword>
<comment type="similarity">
    <text evidence="1">Belongs to the EssB family.</text>
</comment>
<dbReference type="RefSeq" id="WP_307257838.1">
    <property type="nucleotide sequence ID" value="NZ_JAUSUC010000028.1"/>
</dbReference>
<accession>A0AAJ1WJU3</accession>
<dbReference type="AlphaFoldDB" id="A0AAJ1WJU3"/>
<comment type="caution">
    <text evidence="4">The sequence shown here is derived from an EMBL/GenBank/DDBJ whole genome shotgun (WGS) entry which is preliminary data.</text>
</comment>
<dbReference type="EMBL" id="JAUSUC010000028">
    <property type="protein sequence ID" value="MDQ0215838.1"/>
    <property type="molecule type" value="Genomic_DNA"/>
</dbReference>
<keyword evidence="3" id="KW-0812">Transmembrane</keyword>
<dbReference type="InterPro" id="IPR042565">
    <property type="entry name" value="T7SS_EssB_C"/>
</dbReference>
<feature type="transmembrane region" description="Helical" evidence="3">
    <location>
        <begin position="219"/>
        <end position="240"/>
    </location>
</feature>
<dbReference type="Gene3D" id="1.10.510.10">
    <property type="entry name" value="Transferase(Phosphotransferase) domain 1"/>
    <property type="match status" value="1"/>
</dbReference>
<keyword evidence="3" id="KW-0472">Membrane</keyword>
<dbReference type="Pfam" id="PF10140">
    <property type="entry name" value="YukC"/>
    <property type="match status" value="1"/>
</dbReference>
<feature type="compositionally biased region" description="Basic and acidic residues" evidence="2">
    <location>
        <begin position="436"/>
        <end position="450"/>
    </location>
</feature>
<dbReference type="NCBIfam" id="TIGR03926">
    <property type="entry name" value="T7_EssB"/>
    <property type="match status" value="1"/>
</dbReference>
<evidence type="ECO:0000256" key="3">
    <source>
        <dbReference type="SAM" id="Phobius"/>
    </source>
</evidence>
<evidence type="ECO:0000313" key="5">
    <source>
        <dbReference type="Proteomes" id="UP001237207"/>
    </source>
</evidence>
<feature type="region of interest" description="Disordered" evidence="2">
    <location>
        <begin position="379"/>
        <end position="450"/>
    </location>
</feature>
<dbReference type="Gene3D" id="1.25.40.680">
    <property type="entry name" value="Type VII secretion system EssB, C-terminal-like domain"/>
    <property type="match status" value="1"/>
</dbReference>
<evidence type="ECO:0000313" key="4">
    <source>
        <dbReference type="EMBL" id="MDQ0215838.1"/>
    </source>
</evidence>
<gene>
    <name evidence="4" type="ORF">J2S13_002258</name>
</gene>
<feature type="compositionally biased region" description="Basic and acidic residues" evidence="2">
    <location>
        <begin position="379"/>
        <end position="405"/>
    </location>
</feature>
<organism evidence="4 5">
    <name type="scientific">Oikeobacillus pervagus</name>
    <dbReference type="NCBI Taxonomy" id="1325931"/>
    <lineage>
        <taxon>Bacteria</taxon>
        <taxon>Bacillati</taxon>
        <taxon>Bacillota</taxon>
        <taxon>Bacilli</taxon>
        <taxon>Bacillales</taxon>
        <taxon>Bacillaceae</taxon>
        <taxon>Oikeobacillus</taxon>
    </lineage>
</organism>
<name>A0AAJ1WJU3_9BACI</name>